<evidence type="ECO:0000313" key="8">
    <source>
        <dbReference type="Proteomes" id="UP000823823"/>
    </source>
</evidence>
<dbReference type="EMBL" id="DWZH01000014">
    <property type="protein sequence ID" value="HJB09296.1"/>
    <property type="molecule type" value="Genomic_DNA"/>
</dbReference>
<dbReference type="GO" id="GO:0012505">
    <property type="term" value="C:endomembrane system"/>
    <property type="evidence" value="ECO:0007669"/>
    <property type="project" value="UniProtKB-SubCell"/>
</dbReference>
<sequence>MSAPADGSGERDRLFDPGLQPERTLLAWRRTCLAFGVASLVGMRFTMPQLGLVAVLLGILGAGLAVLAYALAATGYRRAHASLHGTGLLDRSGSPLLLATVAVLLVGILCGVMLLADVVG</sequence>
<dbReference type="Proteomes" id="UP000823823">
    <property type="component" value="Unassembled WGS sequence"/>
</dbReference>
<name>A0A9D2LB69_9MICO</name>
<protein>
    <submittedName>
        <fullName evidence="7">DUF202 domain-containing protein</fullName>
    </submittedName>
</protein>
<feature type="transmembrane region" description="Helical" evidence="5">
    <location>
        <begin position="52"/>
        <end position="76"/>
    </location>
</feature>
<proteinExistence type="predicted"/>
<keyword evidence="3 5" id="KW-1133">Transmembrane helix</keyword>
<accession>A0A9D2LB69</accession>
<dbReference type="InterPro" id="IPR003807">
    <property type="entry name" value="DUF202"/>
</dbReference>
<reference evidence="7" key="2">
    <citation type="submission" date="2021-04" db="EMBL/GenBank/DDBJ databases">
        <authorList>
            <person name="Gilroy R."/>
        </authorList>
    </citation>
    <scope>NUCLEOTIDE SEQUENCE</scope>
    <source>
        <strain evidence="7">ChiHjej13B12-24818</strain>
    </source>
</reference>
<dbReference type="Pfam" id="PF02656">
    <property type="entry name" value="DUF202"/>
    <property type="match status" value="1"/>
</dbReference>
<evidence type="ECO:0000313" key="7">
    <source>
        <dbReference type="EMBL" id="HJB09296.1"/>
    </source>
</evidence>
<evidence type="ECO:0000256" key="2">
    <source>
        <dbReference type="ARBA" id="ARBA00022692"/>
    </source>
</evidence>
<evidence type="ECO:0000256" key="4">
    <source>
        <dbReference type="ARBA" id="ARBA00023136"/>
    </source>
</evidence>
<dbReference type="AlphaFoldDB" id="A0A9D2LB69"/>
<reference evidence="7" key="1">
    <citation type="journal article" date="2021" name="PeerJ">
        <title>Extensive microbial diversity within the chicken gut microbiome revealed by metagenomics and culture.</title>
        <authorList>
            <person name="Gilroy R."/>
            <person name="Ravi A."/>
            <person name="Getino M."/>
            <person name="Pursley I."/>
            <person name="Horton D.L."/>
            <person name="Alikhan N.F."/>
            <person name="Baker D."/>
            <person name="Gharbi K."/>
            <person name="Hall N."/>
            <person name="Watson M."/>
            <person name="Adriaenssens E.M."/>
            <person name="Foster-Nyarko E."/>
            <person name="Jarju S."/>
            <person name="Secka A."/>
            <person name="Antonio M."/>
            <person name="Oren A."/>
            <person name="Chaudhuri R.R."/>
            <person name="La Ragione R."/>
            <person name="Hildebrand F."/>
            <person name="Pallen M.J."/>
        </authorList>
    </citation>
    <scope>NUCLEOTIDE SEQUENCE</scope>
    <source>
        <strain evidence="7">ChiHjej13B12-24818</strain>
    </source>
</reference>
<keyword evidence="2 5" id="KW-0812">Transmembrane</keyword>
<evidence type="ECO:0000256" key="5">
    <source>
        <dbReference type="SAM" id="Phobius"/>
    </source>
</evidence>
<gene>
    <name evidence="7" type="ORF">H9786_02005</name>
</gene>
<organism evidence="7 8">
    <name type="scientific">Candidatus Brachybacterium merdavium</name>
    <dbReference type="NCBI Taxonomy" id="2838513"/>
    <lineage>
        <taxon>Bacteria</taxon>
        <taxon>Bacillati</taxon>
        <taxon>Actinomycetota</taxon>
        <taxon>Actinomycetes</taxon>
        <taxon>Micrococcales</taxon>
        <taxon>Dermabacteraceae</taxon>
        <taxon>Brachybacterium</taxon>
    </lineage>
</organism>
<comment type="subcellular location">
    <subcellularLocation>
        <location evidence="1">Endomembrane system</location>
        <topology evidence="1">Multi-pass membrane protein</topology>
    </subcellularLocation>
</comment>
<feature type="domain" description="DUF202" evidence="6">
    <location>
        <begin position="16"/>
        <end position="79"/>
    </location>
</feature>
<evidence type="ECO:0000259" key="6">
    <source>
        <dbReference type="Pfam" id="PF02656"/>
    </source>
</evidence>
<evidence type="ECO:0000256" key="1">
    <source>
        <dbReference type="ARBA" id="ARBA00004127"/>
    </source>
</evidence>
<keyword evidence="4 5" id="KW-0472">Membrane</keyword>
<feature type="transmembrane region" description="Helical" evidence="5">
    <location>
        <begin position="96"/>
        <end position="116"/>
    </location>
</feature>
<evidence type="ECO:0000256" key="3">
    <source>
        <dbReference type="ARBA" id="ARBA00022989"/>
    </source>
</evidence>
<comment type="caution">
    <text evidence="7">The sequence shown here is derived from an EMBL/GenBank/DDBJ whole genome shotgun (WGS) entry which is preliminary data.</text>
</comment>